<dbReference type="EC" id="1.8.3.2" evidence="9"/>
<dbReference type="Proteomes" id="UP000663880">
    <property type="component" value="Unassembled WGS sequence"/>
</dbReference>
<organism evidence="12 13">
    <name type="scientific">Pieris macdunnoughi</name>
    <dbReference type="NCBI Taxonomy" id="345717"/>
    <lineage>
        <taxon>Eukaryota</taxon>
        <taxon>Metazoa</taxon>
        <taxon>Ecdysozoa</taxon>
        <taxon>Arthropoda</taxon>
        <taxon>Hexapoda</taxon>
        <taxon>Insecta</taxon>
        <taxon>Pterygota</taxon>
        <taxon>Neoptera</taxon>
        <taxon>Endopterygota</taxon>
        <taxon>Lepidoptera</taxon>
        <taxon>Glossata</taxon>
        <taxon>Ditrysia</taxon>
        <taxon>Papilionoidea</taxon>
        <taxon>Pieridae</taxon>
        <taxon>Pierinae</taxon>
        <taxon>Pieris</taxon>
    </lineage>
</organism>
<dbReference type="GO" id="GO:0050660">
    <property type="term" value="F:flavin adenine dinucleotide binding"/>
    <property type="evidence" value="ECO:0007669"/>
    <property type="project" value="TreeGrafter"/>
</dbReference>
<dbReference type="EMBL" id="CAJOBZ010000021">
    <property type="protein sequence ID" value="CAF4864539.1"/>
    <property type="molecule type" value="Genomic_DNA"/>
</dbReference>
<dbReference type="PANTHER" id="PTHR12645:SF0">
    <property type="entry name" value="FAD-LINKED SULFHYDRYL OXIDASE ALR"/>
    <property type="match status" value="1"/>
</dbReference>
<comment type="catalytic activity">
    <reaction evidence="8 9">
        <text>2 R'C(R)SH + O2 = R'C(R)S-S(R)CR' + H2O2</text>
        <dbReference type="Rhea" id="RHEA:17357"/>
        <dbReference type="ChEBI" id="CHEBI:15379"/>
        <dbReference type="ChEBI" id="CHEBI:16240"/>
        <dbReference type="ChEBI" id="CHEBI:16520"/>
        <dbReference type="ChEBI" id="CHEBI:17412"/>
        <dbReference type="EC" id="1.8.3.2"/>
    </reaction>
</comment>
<comment type="caution">
    <text evidence="12">The sequence shown here is derived from an EMBL/GenBank/DDBJ whole genome shotgun (WGS) entry which is preliminary data.</text>
</comment>
<evidence type="ECO:0000256" key="8">
    <source>
        <dbReference type="ARBA" id="ARBA00048864"/>
    </source>
</evidence>
<dbReference type="OrthoDB" id="17199at2759"/>
<keyword evidence="3 9" id="KW-0285">Flavoprotein</keyword>
<dbReference type="GO" id="GO:0005758">
    <property type="term" value="C:mitochondrial intermembrane space"/>
    <property type="evidence" value="ECO:0007669"/>
    <property type="project" value="UniProtKB-SubCell"/>
</dbReference>
<evidence type="ECO:0000256" key="10">
    <source>
        <dbReference type="SAM" id="MobiDB-lite"/>
    </source>
</evidence>
<evidence type="ECO:0000256" key="9">
    <source>
        <dbReference type="RuleBase" id="RU371123"/>
    </source>
</evidence>
<evidence type="ECO:0000313" key="13">
    <source>
        <dbReference type="Proteomes" id="UP000663880"/>
    </source>
</evidence>
<evidence type="ECO:0000259" key="11">
    <source>
        <dbReference type="PROSITE" id="PS51324"/>
    </source>
</evidence>
<keyword evidence="13" id="KW-1185">Reference proteome</keyword>
<evidence type="ECO:0000256" key="3">
    <source>
        <dbReference type="ARBA" id="ARBA00022630"/>
    </source>
</evidence>
<dbReference type="InterPro" id="IPR017905">
    <property type="entry name" value="ERV/ALR_sulphydryl_oxidase"/>
</dbReference>
<keyword evidence="4 9" id="KW-0274">FAD</keyword>
<dbReference type="AlphaFoldDB" id="A0A821SSM2"/>
<feature type="region of interest" description="Disordered" evidence="10">
    <location>
        <begin position="25"/>
        <end position="46"/>
    </location>
</feature>
<comment type="subcellular location">
    <subcellularLocation>
        <location evidence="2">Mitochondrion intermembrane space</location>
    </subcellularLocation>
</comment>
<keyword evidence="6" id="KW-0496">Mitochondrion</keyword>
<name>A0A821SSM2_9NEOP</name>
<dbReference type="PROSITE" id="PS51324">
    <property type="entry name" value="ERV_ALR"/>
    <property type="match status" value="1"/>
</dbReference>
<dbReference type="InterPro" id="IPR039799">
    <property type="entry name" value="ALR/ERV"/>
</dbReference>
<dbReference type="FunFam" id="1.20.120.310:FF:000003">
    <property type="entry name" value="Sulfhydryl oxidase"/>
    <property type="match status" value="1"/>
</dbReference>
<sequence>MPSHQGEEEDKPCRACSDFKSWSKKTKVKIQTPSKPEPPPLEAKECPLDKEELGKSTWGFLHTMASYYPEKPTKSEAEKMVQFFNIFSQFYPCEPCALDFQDDIKKHPPKTKTREELAKWLCDRHNTVNKKLGKPMFDCSKVHERWKDGWLDGSCD</sequence>
<dbReference type="PANTHER" id="PTHR12645">
    <property type="entry name" value="ALR/ERV"/>
    <property type="match status" value="1"/>
</dbReference>
<reference evidence="12" key="1">
    <citation type="submission" date="2021-02" db="EMBL/GenBank/DDBJ databases">
        <authorList>
            <person name="Steward A R."/>
        </authorList>
    </citation>
    <scope>NUCLEOTIDE SEQUENCE</scope>
</reference>
<dbReference type="Gene3D" id="1.20.120.310">
    <property type="entry name" value="ERV/ALR sulfhydryl oxidase domain"/>
    <property type="match status" value="1"/>
</dbReference>
<evidence type="ECO:0000313" key="12">
    <source>
        <dbReference type="EMBL" id="CAF4864539.1"/>
    </source>
</evidence>
<protein>
    <recommendedName>
        <fullName evidence="9">Sulfhydryl oxidase</fullName>
        <ecNumber evidence="9">1.8.3.2</ecNumber>
    </recommendedName>
</protein>
<evidence type="ECO:0000256" key="5">
    <source>
        <dbReference type="ARBA" id="ARBA00023002"/>
    </source>
</evidence>
<evidence type="ECO:0000256" key="2">
    <source>
        <dbReference type="ARBA" id="ARBA00004569"/>
    </source>
</evidence>
<feature type="domain" description="ERV/ALR sulfhydryl oxidase" evidence="11">
    <location>
        <begin position="46"/>
        <end position="146"/>
    </location>
</feature>
<keyword evidence="5 9" id="KW-0560">Oxidoreductase</keyword>
<evidence type="ECO:0000256" key="4">
    <source>
        <dbReference type="ARBA" id="ARBA00022827"/>
    </source>
</evidence>
<dbReference type="InterPro" id="IPR036774">
    <property type="entry name" value="ERV/ALR_sulphydryl_oxid_sf"/>
</dbReference>
<accession>A0A821SSM2</accession>
<proteinExistence type="predicted"/>
<evidence type="ECO:0000256" key="6">
    <source>
        <dbReference type="ARBA" id="ARBA00023128"/>
    </source>
</evidence>
<keyword evidence="7" id="KW-1015">Disulfide bond</keyword>
<dbReference type="GO" id="GO:0016971">
    <property type="term" value="F:flavin-dependent sulfhydryl oxidase activity"/>
    <property type="evidence" value="ECO:0007669"/>
    <property type="project" value="InterPro"/>
</dbReference>
<gene>
    <name evidence="12" type="ORF">PMACD_LOCUS8201</name>
</gene>
<comment type="cofactor">
    <cofactor evidence="1 9">
        <name>FAD</name>
        <dbReference type="ChEBI" id="CHEBI:57692"/>
    </cofactor>
</comment>
<evidence type="ECO:0000256" key="7">
    <source>
        <dbReference type="ARBA" id="ARBA00023157"/>
    </source>
</evidence>
<dbReference type="SUPFAM" id="SSF69000">
    <property type="entry name" value="FAD-dependent thiol oxidase"/>
    <property type="match status" value="1"/>
</dbReference>
<dbReference type="Pfam" id="PF04777">
    <property type="entry name" value="Evr1_Alr"/>
    <property type="match status" value="1"/>
</dbReference>
<evidence type="ECO:0000256" key="1">
    <source>
        <dbReference type="ARBA" id="ARBA00001974"/>
    </source>
</evidence>